<sequence>MRNYSLEGYITTTARGPACQTAQYGWVLEYVDSRGDLRTKEGFGEARGTKNAINIKALGDMLSHLRRPCRVHIHTDCRYLESVFKNNWLPSWAEKSWKNSTGQEVKNKDGWEVVWELAADHELTVAYDPAHPYQGWILREIEGRAKTCQT</sequence>
<feature type="domain" description="RNase H type-1" evidence="1">
    <location>
        <begin position="6"/>
        <end position="150"/>
    </location>
</feature>
<proteinExistence type="predicted"/>
<evidence type="ECO:0000313" key="2">
    <source>
        <dbReference type="EMBL" id="DAE08106.1"/>
    </source>
</evidence>
<evidence type="ECO:0000259" key="1">
    <source>
        <dbReference type="PROSITE" id="PS50879"/>
    </source>
</evidence>
<dbReference type="InterPro" id="IPR036397">
    <property type="entry name" value="RNaseH_sf"/>
</dbReference>
<dbReference type="GO" id="GO:0004523">
    <property type="term" value="F:RNA-DNA hybrid ribonuclease activity"/>
    <property type="evidence" value="ECO:0007669"/>
    <property type="project" value="InterPro"/>
</dbReference>
<dbReference type="Gene3D" id="3.30.420.10">
    <property type="entry name" value="Ribonuclease H-like superfamily/Ribonuclease H"/>
    <property type="match status" value="1"/>
</dbReference>
<dbReference type="Pfam" id="PF00075">
    <property type="entry name" value="RNase_H"/>
    <property type="match status" value="1"/>
</dbReference>
<organism evidence="2">
    <name type="scientific">Siphoviridae sp. ct8NQ14</name>
    <dbReference type="NCBI Taxonomy" id="2825363"/>
    <lineage>
        <taxon>Viruses</taxon>
        <taxon>Duplodnaviria</taxon>
        <taxon>Heunggongvirae</taxon>
        <taxon>Uroviricota</taxon>
        <taxon>Caudoviricetes</taxon>
    </lineage>
</organism>
<name>A0A8S5PMJ8_9CAUD</name>
<dbReference type="GO" id="GO:0003676">
    <property type="term" value="F:nucleic acid binding"/>
    <property type="evidence" value="ECO:0007669"/>
    <property type="project" value="InterPro"/>
</dbReference>
<protein>
    <submittedName>
        <fullName evidence="2">Ribonuclease HI</fullName>
    </submittedName>
</protein>
<dbReference type="PROSITE" id="PS50879">
    <property type="entry name" value="RNASE_H_1"/>
    <property type="match status" value="1"/>
</dbReference>
<dbReference type="InterPro" id="IPR002156">
    <property type="entry name" value="RNaseH_domain"/>
</dbReference>
<reference evidence="2" key="1">
    <citation type="journal article" date="2021" name="Proc. Natl. Acad. Sci. U.S.A.">
        <title>A Catalog of Tens of Thousands of Viruses from Human Metagenomes Reveals Hidden Associations with Chronic Diseases.</title>
        <authorList>
            <person name="Tisza M.J."/>
            <person name="Buck C.B."/>
        </authorList>
    </citation>
    <scope>NUCLEOTIDE SEQUENCE</scope>
    <source>
        <strain evidence="2">Ct8NQ14</strain>
    </source>
</reference>
<dbReference type="SUPFAM" id="SSF53098">
    <property type="entry name" value="Ribonuclease H-like"/>
    <property type="match status" value="1"/>
</dbReference>
<accession>A0A8S5PMJ8</accession>
<dbReference type="InterPro" id="IPR012337">
    <property type="entry name" value="RNaseH-like_sf"/>
</dbReference>
<dbReference type="EMBL" id="BK015464">
    <property type="protein sequence ID" value="DAE08106.1"/>
    <property type="molecule type" value="Genomic_DNA"/>
</dbReference>